<dbReference type="RefSeq" id="XP_044653282.1">
    <property type="nucleotide sequence ID" value="XM_044797347.1"/>
</dbReference>
<dbReference type="GeneID" id="68287771"/>
<reference evidence="2 3" key="1">
    <citation type="submission" date="2021-01" db="EMBL/GenBank/DDBJ databases">
        <title>Cercospora kikuchii MAFF 305040 whole genome shotgun sequence.</title>
        <authorList>
            <person name="Kashiwa T."/>
            <person name="Suzuki T."/>
        </authorList>
    </citation>
    <scope>NUCLEOTIDE SEQUENCE [LARGE SCALE GENOMIC DNA]</scope>
    <source>
        <strain evidence="2 3">MAFF 305040</strain>
    </source>
</reference>
<comment type="caution">
    <text evidence="2">The sequence shown here is derived from an EMBL/GenBank/DDBJ whole genome shotgun (WGS) entry which is preliminary data.</text>
</comment>
<dbReference type="PANTHER" id="PTHR35186:SF4">
    <property type="entry name" value="PRION-INHIBITION AND PROPAGATION HELO DOMAIN-CONTAINING PROTEIN"/>
    <property type="match status" value="1"/>
</dbReference>
<evidence type="ECO:0000313" key="2">
    <source>
        <dbReference type="EMBL" id="GIZ38795.1"/>
    </source>
</evidence>
<gene>
    <name evidence="2" type="ORF">CKM354_000219600</name>
</gene>
<dbReference type="OrthoDB" id="3565018at2759"/>
<name>A0A9P3CE89_9PEZI</name>
<dbReference type="Pfam" id="PF24476">
    <property type="entry name" value="DUF7580"/>
    <property type="match status" value="1"/>
</dbReference>
<dbReference type="PANTHER" id="PTHR35186">
    <property type="entry name" value="ANK_REP_REGION DOMAIN-CONTAINING PROTEIN"/>
    <property type="match status" value="1"/>
</dbReference>
<keyword evidence="3" id="KW-1185">Reference proteome</keyword>
<dbReference type="Proteomes" id="UP000825890">
    <property type="component" value="Unassembled WGS sequence"/>
</dbReference>
<accession>A0A9P3CE89</accession>
<organism evidence="2 3">
    <name type="scientific">Cercospora kikuchii</name>
    <dbReference type="NCBI Taxonomy" id="84275"/>
    <lineage>
        <taxon>Eukaryota</taxon>
        <taxon>Fungi</taxon>
        <taxon>Dikarya</taxon>
        <taxon>Ascomycota</taxon>
        <taxon>Pezizomycotina</taxon>
        <taxon>Dothideomycetes</taxon>
        <taxon>Dothideomycetidae</taxon>
        <taxon>Mycosphaerellales</taxon>
        <taxon>Mycosphaerellaceae</taxon>
        <taxon>Cercospora</taxon>
    </lineage>
</organism>
<dbReference type="AlphaFoldDB" id="A0A9P3CE89"/>
<sequence>MAGLELAGVILAIFPIIVEGAELYMKGAHALARWRTFNRVLKRLLLRIDLEQVKFYNNCEALLRDITEPGQLQRLMKDPGGPEWSQSDLQHRLEKQLGRSYRVYMEATSEINRLLEEIRNKLELDQAGKPKWTDTQGYQKQWKRIKITLTETSNESLLDELRINNADLQGLLGHRRQMLALGDSTVRSAALSYQENRAQADSFYTALENSFASACNCCTPHRASIYLSRNKISWKPDCRTMADGIDKRSHFVVLFSLHTTRAPDQGPSSGVHEWHETMVNNTKIAGGNPLVGCNQIAHGMPMTPPRTPLGHSGLPNVAPASSSISAGSLCTALKTRAKSAHHLITLHGGQDWQHRIDLMHRFGVSSSTAIVNLRDALKHGLDRKVRLALAVKLASSTLQLQTTSWMSYSWNSSEIYLLKEGQAQSQMGHAFVSAAFPARGSKAPVRRDPFSRETRNAGIFALGIALIELCYGKTLEDLRPKPDGTPMSVADIIAAARSLSEQIYLEAGEEYGDAVRRCIYCEFDQRYTDLDRPEMIDAVHREVCEPLEATLYAFCGGKIGNLVD</sequence>
<evidence type="ECO:0000313" key="3">
    <source>
        <dbReference type="Proteomes" id="UP000825890"/>
    </source>
</evidence>
<protein>
    <recommendedName>
        <fullName evidence="1">DUF7580 domain-containing protein</fullName>
    </recommendedName>
</protein>
<dbReference type="InterPro" id="IPR056002">
    <property type="entry name" value="DUF7580"/>
</dbReference>
<proteinExistence type="predicted"/>
<feature type="domain" description="DUF7580" evidence="1">
    <location>
        <begin position="194"/>
        <end position="551"/>
    </location>
</feature>
<evidence type="ECO:0000259" key="1">
    <source>
        <dbReference type="Pfam" id="PF24476"/>
    </source>
</evidence>
<dbReference type="EMBL" id="BOLY01000001">
    <property type="protein sequence ID" value="GIZ38795.1"/>
    <property type="molecule type" value="Genomic_DNA"/>
</dbReference>